<dbReference type="KEGG" id="lrs:PX52LOC_07232"/>
<evidence type="ECO:0000256" key="2">
    <source>
        <dbReference type="ARBA" id="ARBA00022723"/>
    </source>
</evidence>
<name>A0A5C1ASD5_9BACT</name>
<dbReference type="InterPro" id="IPR009056">
    <property type="entry name" value="Cyt_c-like_dom"/>
</dbReference>
<keyword evidence="1 4" id="KW-0349">Heme</keyword>
<proteinExistence type="predicted"/>
<gene>
    <name evidence="6" type="ORF">PX52LOC_07232</name>
</gene>
<evidence type="ECO:0000313" key="6">
    <source>
        <dbReference type="EMBL" id="QEL20144.1"/>
    </source>
</evidence>
<reference evidence="7" key="1">
    <citation type="submission" date="2019-08" db="EMBL/GenBank/DDBJ databases">
        <title>Limnoglobus roseus gen. nov., sp. nov., a novel freshwater planctomycete with a giant genome from the family Gemmataceae.</title>
        <authorList>
            <person name="Kulichevskaya I.S."/>
            <person name="Naumoff D.G."/>
            <person name="Miroshnikov K."/>
            <person name="Ivanova A."/>
            <person name="Philippov D.A."/>
            <person name="Hakobyan A."/>
            <person name="Rijpstra I.C."/>
            <person name="Sinninghe Damste J.S."/>
            <person name="Liesack W."/>
            <person name="Dedysh S.N."/>
        </authorList>
    </citation>
    <scope>NUCLEOTIDE SEQUENCE [LARGE SCALE GENOMIC DNA]</scope>
    <source>
        <strain evidence="7">PX52</strain>
    </source>
</reference>
<dbReference type="SUPFAM" id="SSF46626">
    <property type="entry name" value="Cytochrome c"/>
    <property type="match status" value="1"/>
</dbReference>
<dbReference type="PANTHER" id="PTHR35889:SF3">
    <property type="entry name" value="F-BOX DOMAIN-CONTAINING PROTEIN"/>
    <property type="match status" value="1"/>
</dbReference>
<dbReference type="PROSITE" id="PS51007">
    <property type="entry name" value="CYTC"/>
    <property type="match status" value="1"/>
</dbReference>
<protein>
    <recommendedName>
        <fullName evidence="5">Cytochrome c domain-containing protein</fullName>
    </recommendedName>
</protein>
<dbReference type="GO" id="GO:0009055">
    <property type="term" value="F:electron transfer activity"/>
    <property type="evidence" value="ECO:0007669"/>
    <property type="project" value="InterPro"/>
</dbReference>
<organism evidence="6 7">
    <name type="scientific">Limnoglobus roseus</name>
    <dbReference type="NCBI Taxonomy" id="2598579"/>
    <lineage>
        <taxon>Bacteria</taxon>
        <taxon>Pseudomonadati</taxon>
        <taxon>Planctomycetota</taxon>
        <taxon>Planctomycetia</taxon>
        <taxon>Gemmatales</taxon>
        <taxon>Gemmataceae</taxon>
        <taxon>Limnoglobus</taxon>
    </lineage>
</organism>
<evidence type="ECO:0000256" key="3">
    <source>
        <dbReference type="ARBA" id="ARBA00023004"/>
    </source>
</evidence>
<dbReference type="AlphaFoldDB" id="A0A5C1ASD5"/>
<dbReference type="InterPro" id="IPR011444">
    <property type="entry name" value="DUF1549"/>
</dbReference>
<evidence type="ECO:0000313" key="7">
    <source>
        <dbReference type="Proteomes" id="UP000324974"/>
    </source>
</evidence>
<dbReference type="GO" id="GO:0020037">
    <property type="term" value="F:heme binding"/>
    <property type="evidence" value="ECO:0007669"/>
    <property type="project" value="InterPro"/>
</dbReference>
<feature type="domain" description="Cytochrome c" evidence="5">
    <location>
        <begin position="35"/>
        <end position="133"/>
    </location>
</feature>
<dbReference type="Pfam" id="PF07587">
    <property type="entry name" value="PSD1"/>
    <property type="match status" value="1"/>
</dbReference>
<keyword evidence="2 4" id="KW-0479">Metal-binding</keyword>
<evidence type="ECO:0000259" key="5">
    <source>
        <dbReference type="PROSITE" id="PS51007"/>
    </source>
</evidence>
<dbReference type="Proteomes" id="UP000324974">
    <property type="component" value="Chromosome"/>
</dbReference>
<dbReference type="InterPro" id="IPR036909">
    <property type="entry name" value="Cyt_c-like_dom_sf"/>
</dbReference>
<evidence type="ECO:0000256" key="4">
    <source>
        <dbReference type="PROSITE-ProRule" id="PRU00433"/>
    </source>
</evidence>
<dbReference type="InterPro" id="IPR022655">
    <property type="entry name" value="DUF1553"/>
</dbReference>
<keyword evidence="7" id="KW-1185">Reference proteome</keyword>
<keyword evidence="3 4" id="KW-0408">Iron</keyword>
<dbReference type="InterPro" id="IPR011429">
    <property type="entry name" value="Cyt_c_Planctomycete-type"/>
</dbReference>
<sequence>MVMHAGHPPTAAAPHHRRAWPVLTLVIVTLLPTICRADDGVDFFEKKVRPVLVEHCYSCHSAAAKKTKGGLQLDTPDGFRKGGDTGPAVKANDEESMLLKVVAHAADVPAMPPKGKLPDAAVADLRKWVKMGAPLPAATPAKPEVGDAARKFWSFQPVAERPAPEVSNAKWPVTKADAFILSKLDEQKLAPAPAADRRTLIRRVYFDLTGLPPTFEQVETFAADTRSDAYERLVDELIASPRFGETWARHWLDVARYAEDNSTSEATSRPPRFPYRYRDWVIGAFNADVPFDRFVRLQLAADLTPDTPVADYPALGFLGLSPVYHKEPKLSKDVIANFVADEWDERVDVITRGFLGLTVACARCHDHKFDPITAEDYYALAGVMANTQLAERPLKADADADQETMMAVRRDLLDATLRLSYAKEMRGTAAKEKKDTAPFDPKIKELEAKVEELKRRDRRLDTRQVANVVRDAGTWVNGDDPAWTLIDYKPGEFRDLPVFIRGNPSRPGEIVPRRFLGVLSSGEPRPFQTGSGRRELADAIVTNASGLTARVFVNRAWGWVFGRHLVTTPSNFGALGDRPTHPELLDDLAARFVAKGWSMKWLVRELVTSAAYRQSSRHDEKAAVADADDRWLWRAPRKRLDLEAWRDATLQVSGQLSLAGGGPSDNLDSPRNTRRTVYGKVSRERPADIHKLFDLPDPRGHGEKRETTTTPVQQLYFLNSPFVRQSASAVAKASATTSTGQSDEDRAKAIFRRVLLRDPTADELATALNLVRPTKDGDPPAWELLAQTLLASNEFLFLN</sequence>
<accession>A0A5C1ASD5</accession>
<dbReference type="Pfam" id="PF07635">
    <property type="entry name" value="PSCyt1"/>
    <property type="match status" value="1"/>
</dbReference>
<dbReference type="GO" id="GO:0046872">
    <property type="term" value="F:metal ion binding"/>
    <property type="evidence" value="ECO:0007669"/>
    <property type="project" value="UniProtKB-KW"/>
</dbReference>
<dbReference type="PANTHER" id="PTHR35889">
    <property type="entry name" value="CYCLOINULO-OLIGOSACCHARIDE FRUCTANOTRANSFERASE-RELATED"/>
    <property type="match status" value="1"/>
</dbReference>
<evidence type="ECO:0000256" key="1">
    <source>
        <dbReference type="ARBA" id="ARBA00022617"/>
    </source>
</evidence>
<dbReference type="EMBL" id="CP042425">
    <property type="protein sequence ID" value="QEL20144.1"/>
    <property type="molecule type" value="Genomic_DNA"/>
</dbReference>
<dbReference type="Pfam" id="PF07583">
    <property type="entry name" value="PSCyt2"/>
    <property type="match status" value="1"/>
</dbReference>